<dbReference type="SMART" id="SM00144">
    <property type="entry name" value="PI3K_rbd"/>
    <property type="match status" value="1"/>
</dbReference>
<dbReference type="Gene3D" id="3.10.20.90">
    <property type="entry name" value="Phosphatidylinositol 3-kinase Catalytic Subunit, Chain A, domain 1"/>
    <property type="match status" value="1"/>
</dbReference>
<protein>
    <submittedName>
        <fullName evidence="3">Phosphatidylinositol 4,5-bisphosphate 3-kinase catalytic subunit alpha isoform-like</fullName>
    </submittedName>
</protein>
<gene>
    <name evidence="3" type="primary">LOC104947113</name>
</gene>
<evidence type="ECO:0000259" key="1">
    <source>
        <dbReference type="PROSITE" id="PS51546"/>
    </source>
</evidence>
<dbReference type="Proteomes" id="UP000504611">
    <property type="component" value="Unplaced"/>
</dbReference>
<name>A0A6I9N457_9TELE</name>
<evidence type="ECO:0000313" key="2">
    <source>
        <dbReference type="Proteomes" id="UP000504611"/>
    </source>
</evidence>
<dbReference type="AlphaFoldDB" id="A0A6I9N457"/>
<dbReference type="RefSeq" id="XP_010771377.1">
    <property type="nucleotide sequence ID" value="XM_010773075.1"/>
</dbReference>
<accession>A0A6I9N457</accession>
<sequence length="131" mass="15204">MCFEDFEKAYGPVPSEILWEVLQEDGVSHDSLPEQLIAESIRKKSRSMHLSPQQLRLCVQEYQGQYILKVCGCDEYLLEKYPLSQYKYIRSCIIVGRLPHLMLVSKESLYSQLPASGFVTPSYRYSSHQHL</sequence>
<reference evidence="3" key="1">
    <citation type="submission" date="2025-08" db="UniProtKB">
        <authorList>
            <consortium name="RefSeq"/>
        </authorList>
    </citation>
    <scope>IDENTIFICATION</scope>
    <source>
        <tissue evidence="3">Muscle</tissue>
    </source>
</reference>
<dbReference type="GeneID" id="104947113"/>
<dbReference type="InterPro" id="IPR029071">
    <property type="entry name" value="Ubiquitin-like_domsf"/>
</dbReference>
<feature type="domain" description="PI3K-RBD" evidence="1">
    <location>
        <begin position="8"/>
        <end position="105"/>
    </location>
</feature>
<proteinExistence type="predicted"/>
<dbReference type="InterPro" id="IPR000341">
    <property type="entry name" value="PI3K_Ras-bd_dom"/>
</dbReference>
<dbReference type="PROSITE" id="PS51546">
    <property type="entry name" value="PI3K_RBD"/>
    <property type="match status" value="1"/>
</dbReference>
<dbReference type="KEGG" id="ncc:104947113"/>
<dbReference type="OrthoDB" id="8841063at2759"/>
<keyword evidence="2" id="KW-1185">Reference proteome</keyword>
<organism evidence="2 3">
    <name type="scientific">Notothenia coriiceps</name>
    <name type="common">black rockcod</name>
    <dbReference type="NCBI Taxonomy" id="8208"/>
    <lineage>
        <taxon>Eukaryota</taxon>
        <taxon>Metazoa</taxon>
        <taxon>Chordata</taxon>
        <taxon>Craniata</taxon>
        <taxon>Vertebrata</taxon>
        <taxon>Euteleostomi</taxon>
        <taxon>Actinopterygii</taxon>
        <taxon>Neopterygii</taxon>
        <taxon>Teleostei</taxon>
        <taxon>Neoteleostei</taxon>
        <taxon>Acanthomorphata</taxon>
        <taxon>Eupercaria</taxon>
        <taxon>Perciformes</taxon>
        <taxon>Notothenioidei</taxon>
        <taxon>Nototheniidae</taxon>
        <taxon>Notothenia</taxon>
    </lineage>
</organism>
<evidence type="ECO:0000313" key="3">
    <source>
        <dbReference type="RefSeq" id="XP_010771377.1"/>
    </source>
</evidence>
<dbReference type="Pfam" id="PF00794">
    <property type="entry name" value="PI3K_rbd"/>
    <property type="match status" value="1"/>
</dbReference>
<dbReference type="SUPFAM" id="SSF54236">
    <property type="entry name" value="Ubiquitin-like"/>
    <property type="match status" value="1"/>
</dbReference>